<feature type="compositionally biased region" description="Low complexity" evidence="1">
    <location>
        <begin position="13"/>
        <end position="25"/>
    </location>
</feature>
<feature type="compositionally biased region" description="Polar residues" evidence="1">
    <location>
        <begin position="103"/>
        <end position="112"/>
    </location>
</feature>
<dbReference type="EMBL" id="CP011564">
    <property type="protein sequence ID" value="ALG82489.1"/>
    <property type="molecule type" value="Genomic_DNA"/>
</dbReference>
<reference evidence="3 4" key="3">
    <citation type="journal article" date="2016" name="Stand. Genomic Sci.">
        <title>Complete genome sequence of 'Halanaeroarchaeum sulfurireducens' M27-SA2, a sulfur-reducing and acetate-oxidizing haloarchaeon from the deep-sea hypersaline anoxic lake Medee.</title>
        <authorList>
            <person name="Messina E."/>
            <person name="Sorokin D.Y."/>
            <person name="Kublanov I.V."/>
            <person name="Toshchakov S."/>
            <person name="Lopatina A."/>
            <person name="Arcadi E."/>
            <person name="Smedile F."/>
            <person name="La Spada G."/>
            <person name="La Cono V."/>
            <person name="Yakimov M.M."/>
        </authorList>
    </citation>
    <scope>NUCLEOTIDE SEQUENCE [LARGE SCALE GENOMIC DNA]</scope>
    <source>
        <strain evidence="3 4">M27-SA2</strain>
    </source>
</reference>
<dbReference type="Proteomes" id="UP000060390">
    <property type="component" value="Chromosome"/>
</dbReference>
<evidence type="ECO:0000313" key="4">
    <source>
        <dbReference type="Proteomes" id="UP000060390"/>
    </source>
</evidence>
<keyword evidence="5" id="KW-1185">Reference proteome</keyword>
<feature type="compositionally biased region" description="Low complexity" evidence="1">
    <location>
        <begin position="85"/>
        <end position="102"/>
    </location>
</feature>
<proteinExistence type="predicted"/>
<reference evidence="2 5" key="1">
    <citation type="journal article" date="2015" name="ISME J.">
        <title>Elemental sulfur and acetate can support life of a novel strictly anaerobic haloarchaeon.</title>
        <authorList>
            <person name="Sorokin D.Y."/>
            <person name="Kublanov I.V."/>
            <person name="Gavrilov S.N."/>
            <person name="Rojo D."/>
            <person name="Roman P."/>
            <person name="Golyshin P.N."/>
            <person name="Slepak V.Z."/>
            <person name="Smedile F."/>
            <person name="Ferrer M."/>
            <person name="Messina E."/>
            <person name="La Cono V."/>
            <person name="Yakimov M.M."/>
        </authorList>
    </citation>
    <scope>NUCLEOTIDE SEQUENCE [LARGE SCALE GENOMIC DNA]</scope>
    <source>
        <strain evidence="2 5">HSR2</strain>
    </source>
</reference>
<accession>A0A0F7PD58</accession>
<evidence type="ECO:0000313" key="5">
    <source>
        <dbReference type="Proteomes" id="UP000069906"/>
    </source>
</evidence>
<feature type="compositionally biased region" description="Basic residues" evidence="1">
    <location>
        <begin position="1"/>
        <end position="12"/>
    </location>
</feature>
<dbReference type="AlphaFoldDB" id="A0A0F7PD58"/>
<evidence type="ECO:0000313" key="3">
    <source>
        <dbReference type="EMBL" id="ALG82489.1"/>
    </source>
</evidence>
<dbReference type="Proteomes" id="UP000069906">
    <property type="component" value="Chromosome"/>
</dbReference>
<gene>
    <name evidence="3" type="ORF">HLASA_1604</name>
    <name evidence="2" type="ORF">HLASF_1617</name>
</gene>
<evidence type="ECO:0000313" key="2">
    <source>
        <dbReference type="EMBL" id="AKH98095.1"/>
    </source>
</evidence>
<dbReference type="KEGG" id="hsf:HLASA_1604"/>
<dbReference type="STRING" id="1604004.HLASA_1604"/>
<reference evidence="4" key="2">
    <citation type="submission" date="2015-05" db="EMBL/GenBank/DDBJ databases">
        <title>Complete genome sequence of Halanaeroarchaeum sulfurireducens type strain M27-SA2, a sulfate-reducer haloarchaeon from marine anoxic lake Medee.</title>
        <authorList>
            <person name="Messina E."/>
            <person name="Kublanov I.V."/>
            <person name="Toshchakov S."/>
            <person name="Arcadi E."/>
            <person name="La Spada G."/>
            <person name="La Cono V."/>
            <person name="Yakimov M.M."/>
        </authorList>
    </citation>
    <scope>NUCLEOTIDE SEQUENCE [LARGE SCALE GENOMIC DNA]</scope>
    <source>
        <strain evidence="4">M27-SA2</strain>
    </source>
</reference>
<dbReference type="EMBL" id="CP008874">
    <property type="protein sequence ID" value="AKH98095.1"/>
    <property type="molecule type" value="Genomic_DNA"/>
</dbReference>
<name>A0A0F7PD58_9EURY</name>
<sequence length="112" mass="11802">MPANGSRRRPTARARSSTVASWTSSPGCSTPRREPESTSSCGRLRGARARRWPRGLGSTRAPSGRRSPSCTTKAWSIAGNERARAQATTPTSTRPSPRAISSGTSSGGCRTN</sequence>
<feature type="region of interest" description="Disordered" evidence="1">
    <location>
        <begin position="1"/>
        <end position="112"/>
    </location>
</feature>
<dbReference type="KEGG" id="hsu:HLASF_1617"/>
<evidence type="ECO:0000256" key="1">
    <source>
        <dbReference type="SAM" id="MobiDB-lite"/>
    </source>
</evidence>
<dbReference type="HOGENOM" id="CLU_2140127_0_0_2"/>
<protein>
    <submittedName>
        <fullName evidence="2">TrmB family transcriptional regulator</fullName>
    </submittedName>
</protein>
<organism evidence="2 5">
    <name type="scientific">Halanaeroarchaeum sulfurireducens</name>
    <dbReference type="NCBI Taxonomy" id="1604004"/>
    <lineage>
        <taxon>Archaea</taxon>
        <taxon>Methanobacteriati</taxon>
        <taxon>Methanobacteriota</taxon>
        <taxon>Stenosarchaea group</taxon>
        <taxon>Halobacteria</taxon>
        <taxon>Halobacteriales</taxon>
        <taxon>Halobacteriaceae</taxon>
        <taxon>Halanaeroarchaeum</taxon>
    </lineage>
</organism>